<keyword evidence="4" id="KW-1185">Reference proteome</keyword>
<dbReference type="Pfam" id="PF15458">
    <property type="entry name" value="NTR2"/>
    <property type="match status" value="1"/>
</dbReference>
<dbReference type="InParanoid" id="A0A1E5RBL8"/>
<proteinExistence type="predicted"/>
<dbReference type="Proteomes" id="UP000095728">
    <property type="component" value="Unassembled WGS sequence"/>
</dbReference>
<dbReference type="GO" id="GO:0071008">
    <property type="term" value="C:U2-type post-mRNA release spliceosomal complex"/>
    <property type="evidence" value="ECO:0007669"/>
    <property type="project" value="InterPro"/>
</dbReference>
<evidence type="ECO:0000313" key="4">
    <source>
        <dbReference type="Proteomes" id="UP000095728"/>
    </source>
</evidence>
<name>A0A1E5RBL8_9ASCO</name>
<evidence type="ECO:0000256" key="2">
    <source>
        <dbReference type="SAM" id="MobiDB-lite"/>
    </source>
</evidence>
<dbReference type="InterPro" id="IPR028211">
    <property type="entry name" value="Ntr2"/>
</dbReference>
<evidence type="ECO:0000256" key="1">
    <source>
        <dbReference type="SAM" id="Coils"/>
    </source>
</evidence>
<protein>
    <submittedName>
        <fullName evidence="3">Uncharacterized protein</fullName>
    </submittedName>
</protein>
<sequence length="335" mass="38393">MFKKRGVKKIQITPDDDLDSQGKEIPQRQQLKKPLPSFHEDEDLEDDIDDEIANLSKFQHNSQPEKSSPIFQKKRINTLKFDSMPQASFSANQQADSTLNRKKKTINDLTVNINSTPTPTPTFHSLAEPKPEVWNMDDMEDEEDSDLVVLTEKQKEMLLQKKMTHGTFSSLGSRNSQRDILKQENEYAKLLNQDDLEELNAIYNKGKGATATLDNAKKLQIPGNGRLSEDEDRLDQALLSNEHFVEDHNTMMGGHSKLALSEREKQIESLQRKRYITEQLDAYGDHVVRAPHPKDMTQRGSVLQIRQELQNSQETLVSELDEIKLELSKLTKELD</sequence>
<accession>A0A1E5RBL8</accession>
<feature type="coiled-coil region" evidence="1">
    <location>
        <begin position="306"/>
        <end position="333"/>
    </location>
</feature>
<feature type="region of interest" description="Disordered" evidence="2">
    <location>
        <begin position="1"/>
        <end position="47"/>
    </location>
</feature>
<gene>
    <name evidence="3" type="ORF">AWRI3579_g3113</name>
</gene>
<comment type="caution">
    <text evidence="3">The sequence shown here is derived from an EMBL/GenBank/DDBJ whole genome shotgun (WGS) entry which is preliminary data.</text>
</comment>
<organism evidence="3 4">
    <name type="scientific">Hanseniaspora osmophila</name>
    <dbReference type="NCBI Taxonomy" id="56408"/>
    <lineage>
        <taxon>Eukaryota</taxon>
        <taxon>Fungi</taxon>
        <taxon>Dikarya</taxon>
        <taxon>Ascomycota</taxon>
        <taxon>Saccharomycotina</taxon>
        <taxon>Saccharomycetes</taxon>
        <taxon>Saccharomycodales</taxon>
        <taxon>Saccharomycodaceae</taxon>
        <taxon>Hanseniaspora</taxon>
    </lineage>
</organism>
<dbReference type="AlphaFoldDB" id="A0A1E5RBL8"/>
<dbReference type="GO" id="GO:0000390">
    <property type="term" value="P:spliceosomal complex disassembly"/>
    <property type="evidence" value="ECO:0007669"/>
    <property type="project" value="InterPro"/>
</dbReference>
<evidence type="ECO:0000313" key="3">
    <source>
        <dbReference type="EMBL" id="OEJ84289.1"/>
    </source>
</evidence>
<reference evidence="4" key="1">
    <citation type="journal article" date="2016" name="Genome Announc.">
        <title>Genome sequences of three species of Hanseniaspora isolated from spontaneous wine fermentations.</title>
        <authorList>
            <person name="Sternes P.R."/>
            <person name="Lee D."/>
            <person name="Kutyna D.R."/>
            <person name="Borneman A.R."/>
        </authorList>
    </citation>
    <scope>NUCLEOTIDE SEQUENCE [LARGE SCALE GENOMIC DNA]</scope>
    <source>
        <strain evidence="4">AWRI3579</strain>
    </source>
</reference>
<dbReference type="EMBL" id="LPNM01000008">
    <property type="protein sequence ID" value="OEJ84289.1"/>
    <property type="molecule type" value="Genomic_DNA"/>
</dbReference>
<keyword evidence="1" id="KW-0175">Coiled coil</keyword>